<organism evidence="11 12">
    <name type="scientific">Candidatus Pullibacteroides excrementavium</name>
    <dbReference type="NCBI Taxonomy" id="2840905"/>
    <lineage>
        <taxon>Bacteria</taxon>
        <taxon>Pseudomonadati</taxon>
        <taxon>Bacteroidota</taxon>
        <taxon>Bacteroidia</taxon>
        <taxon>Bacteroidales</taxon>
        <taxon>Candidatus Pullibacteroides</taxon>
    </lineage>
</organism>
<evidence type="ECO:0000256" key="5">
    <source>
        <dbReference type="ARBA" id="ARBA00023027"/>
    </source>
</evidence>
<comment type="cofactor">
    <cofactor evidence="2">
        <name>Co(2+)</name>
        <dbReference type="ChEBI" id="CHEBI:48828"/>
    </cofactor>
</comment>
<comment type="caution">
    <text evidence="11">The sequence shown here is derived from an EMBL/GenBank/DDBJ whole genome shotgun (WGS) entry which is preliminary data.</text>
</comment>
<keyword evidence="8" id="KW-0170">Cobalt</keyword>
<dbReference type="Proteomes" id="UP000823612">
    <property type="component" value="Unassembled WGS sequence"/>
</dbReference>
<keyword evidence="5" id="KW-0520">NAD</keyword>
<dbReference type="GO" id="GO:0046872">
    <property type="term" value="F:metal ion binding"/>
    <property type="evidence" value="ECO:0007669"/>
    <property type="project" value="UniProtKB-KW"/>
</dbReference>
<dbReference type="CDD" id="cd08195">
    <property type="entry name" value="DHQS"/>
    <property type="match status" value="1"/>
</dbReference>
<dbReference type="InterPro" id="IPR056179">
    <property type="entry name" value="DHQS_C"/>
</dbReference>
<keyword evidence="4" id="KW-0479">Metal-binding</keyword>
<evidence type="ECO:0000313" key="11">
    <source>
        <dbReference type="EMBL" id="MBO8433448.1"/>
    </source>
</evidence>
<comment type="cofactor">
    <cofactor evidence="1">
        <name>NAD(+)</name>
        <dbReference type="ChEBI" id="CHEBI:57540"/>
    </cofactor>
</comment>
<dbReference type="GO" id="GO:0009073">
    <property type="term" value="P:aromatic amino acid family biosynthetic process"/>
    <property type="evidence" value="ECO:0007669"/>
    <property type="project" value="UniProtKB-KW"/>
</dbReference>
<feature type="domain" description="3-dehydroquinate synthase C-terminal" evidence="10">
    <location>
        <begin position="176"/>
        <end position="317"/>
    </location>
</feature>
<dbReference type="InterPro" id="IPR030960">
    <property type="entry name" value="DHQS/DOIS_N"/>
</dbReference>
<evidence type="ECO:0000256" key="6">
    <source>
        <dbReference type="ARBA" id="ARBA00023141"/>
    </source>
</evidence>
<accession>A0A9D9H3K0</accession>
<dbReference type="PANTHER" id="PTHR43622">
    <property type="entry name" value="3-DEHYDROQUINATE SYNTHASE"/>
    <property type="match status" value="1"/>
</dbReference>
<dbReference type="InterPro" id="IPR050071">
    <property type="entry name" value="Dehydroquinate_synthase"/>
</dbReference>
<dbReference type="InterPro" id="IPR030963">
    <property type="entry name" value="DHQ_synth_fam"/>
</dbReference>
<evidence type="ECO:0000259" key="10">
    <source>
        <dbReference type="Pfam" id="PF24621"/>
    </source>
</evidence>
<dbReference type="GO" id="GO:0003856">
    <property type="term" value="F:3-dehydroquinate synthase activity"/>
    <property type="evidence" value="ECO:0007669"/>
    <property type="project" value="TreeGrafter"/>
</dbReference>
<proteinExistence type="predicted"/>
<evidence type="ECO:0000256" key="7">
    <source>
        <dbReference type="ARBA" id="ARBA00023239"/>
    </source>
</evidence>
<dbReference type="GO" id="GO:0008652">
    <property type="term" value="P:amino acid biosynthetic process"/>
    <property type="evidence" value="ECO:0007669"/>
    <property type="project" value="UniProtKB-KW"/>
</dbReference>
<protein>
    <submittedName>
        <fullName evidence="11">3-dehydroquinate synthase</fullName>
    </submittedName>
</protein>
<evidence type="ECO:0000259" key="9">
    <source>
        <dbReference type="Pfam" id="PF01761"/>
    </source>
</evidence>
<reference evidence="11" key="2">
    <citation type="journal article" date="2021" name="PeerJ">
        <title>Extensive microbial diversity within the chicken gut microbiome revealed by metagenomics and culture.</title>
        <authorList>
            <person name="Gilroy R."/>
            <person name="Ravi A."/>
            <person name="Getino M."/>
            <person name="Pursley I."/>
            <person name="Horton D.L."/>
            <person name="Alikhan N.F."/>
            <person name="Baker D."/>
            <person name="Gharbi K."/>
            <person name="Hall N."/>
            <person name="Watson M."/>
            <person name="Adriaenssens E.M."/>
            <person name="Foster-Nyarko E."/>
            <person name="Jarju S."/>
            <person name="Secka A."/>
            <person name="Antonio M."/>
            <person name="Oren A."/>
            <person name="Chaudhuri R.R."/>
            <person name="La Ragione R."/>
            <person name="Hildebrand F."/>
            <person name="Pallen M.J."/>
        </authorList>
    </citation>
    <scope>NUCLEOTIDE SEQUENCE</scope>
    <source>
        <strain evidence="11">2889</strain>
    </source>
</reference>
<keyword evidence="3" id="KW-0028">Amino-acid biosynthesis</keyword>
<keyword evidence="6" id="KW-0057">Aromatic amino acid biosynthesis</keyword>
<dbReference type="Pfam" id="PF24621">
    <property type="entry name" value="DHQS_C"/>
    <property type="match status" value="1"/>
</dbReference>
<evidence type="ECO:0000313" key="12">
    <source>
        <dbReference type="Proteomes" id="UP000823612"/>
    </source>
</evidence>
<dbReference type="EMBL" id="JADIMZ010000138">
    <property type="protein sequence ID" value="MBO8433448.1"/>
    <property type="molecule type" value="Genomic_DNA"/>
</dbReference>
<reference evidence="11" key="1">
    <citation type="submission" date="2020-10" db="EMBL/GenBank/DDBJ databases">
        <authorList>
            <person name="Gilroy R."/>
        </authorList>
    </citation>
    <scope>NUCLEOTIDE SEQUENCE</scope>
    <source>
        <strain evidence="11">2889</strain>
    </source>
</reference>
<evidence type="ECO:0000256" key="4">
    <source>
        <dbReference type="ARBA" id="ARBA00022723"/>
    </source>
</evidence>
<dbReference type="AlphaFoldDB" id="A0A9D9H3K0"/>
<name>A0A9D9H3K0_9BACT</name>
<dbReference type="Gene3D" id="1.20.1090.10">
    <property type="entry name" value="Dehydroquinate synthase-like - alpha domain"/>
    <property type="match status" value="1"/>
</dbReference>
<dbReference type="PIRSF" id="PIRSF001455">
    <property type="entry name" value="DHQ_synth"/>
    <property type="match status" value="1"/>
</dbReference>
<dbReference type="Pfam" id="PF01761">
    <property type="entry name" value="DHQ_synthase"/>
    <property type="match status" value="1"/>
</dbReference>
<feature type="domain" description="3-dehydroquinate synthase N-terminal" evidence="9">
    <location>
        <begin position="64"/>
        <end position="174"/>
    </location>
</feature>
<evidence type="ECO:0000256" key="2">
    <source>
        <dbReference type="ARBA" id="ARBA00001941"/>
    </source>
</evidence>
<sequence length="354" mass="39766">MECVHDQNCSIHIGDGAVQLADDIPLRQENRNCIILCEEQAAELILPTLGDRCPNLRKQPLYYLDAREQNKQISSLLPLWQAWEADGIDRNTLVINIGGGVLCDMGGFAASIFKRGIPFVNIPTTLLAMADASVGGKTAVNLDETKNVIGTFCRPEAVLIDPVFLGTLPEREFLSGMAELIKMQWIANPDFNIDQAEESFSSRPMLSALLRFAIEQKARITALDFKEGNIRKTLNFGHTFGHAFEALALKRQQRLTHGEAVAHGMVCELYLSWLMTGFERETFEICSAWIRKHYGIFQFSRQEIPELIAYMKADKKNIEGRVYPILLSAFGQCRFTQAVPESLLEKALSAYPFF</sequence>
<evidence type="ECO:0000256" key="3">
    <source>
        <dbReference type="ARBA" id="ARBA00022605"/>
    </source>
</evidence>
<dbReference type="PANTHER" id="PTHR43622:SF7">
    <property type="entry name" value="3-DEHYDROQUINATE SYNTHASE, CHLOROPLASTIC"/>
    <property type="match status" value="1"/>
</dbReference>
<keyword evidence="7" id="KW-0456">Lyase</keyword>
<evidence type="ECO:0000256" key="1">
    <source>
        <dbReference type="ARBA" id="ARBA00001911"/>
    </source>
</evidence>
<gene>
    <name evidence="11" type="ORF">IAB08_09195</name>
</gene>
<dbReference type="SUPFAM" id="SSF56796">
    <property type="entry name" value="Dehydroquinate synthase-like"/>
    <property type="match status" value="1"/>
</dbReference>
<dbReference type="Gene3D" id="3.40.50.1970">
    <property type="match status" value="1"/>
</dbReference>
<evidence type="ECO:0000256" key="8">
    <source>
        <dbReference type="ARBA" id="ARBA00023285"/>
    </source>
</evidence>